<protein>
    <submittedName>
        <fullName evidence="10">Targeting protein for Xklp2 isoform X1</fullName>
    </submittedName>
</protein>
<comment type="subcellular location">
    <subcellularLocation>
        <location evidence="1">Cytoplasm</location>
        <location evidence="1">Cytoskeleton</location>
    </subcellularLocation>
</comment>
<evidence type="ECO:0000256" key="5">
    <source>
        <dbReference type="SAM" id="Coils"/>
    </source>
</evidence>
<keyword evidence="5" id="KW-0175">Coiled coil</keyword>
<name>A0A7M7IJQ8_APIME</name>
<evidence type="ECO:0000256" key="3">
    <source>
        <dbReference type="ARBA" id="ARBA00022490"/>
    </source>
</evidence>
<evidence type="ECO:0000256" key="4">
    <source>
        <dbReference type="ARBA" id="ARBA00023212"/>
    </source>
</evidence>
<keyword evidence="3" id="KW-0963">Cytoplasm</keyword>
<evidence type="ECO:0000256" key="1">
    <source>
        <dbReference type="ARBA" id="ARBA00004245"/>
    </source>
</evidence>
<evidence type="ECO:0000313" key="8">
    <source>
        <dbReference type="EnsemblMetazoa" id="XP_016766426"/>
    </source>
</evidence>
<accession>A0A8B7KII3</accession>
<dbReference type="Pfam" id="PF06886">
    <property type="entry name" value="TPX2"/>
    <property type="match status" value="1"/>
</dbReference>
<evidence type="ECO:0000256" key="2">
    <source>
        <dbReference type="ARBA" id="ARBA00005885"/>
    </source>
</evidence>
<evidence type="ECO:0000256" key="6">
    <source>
        <dbReference type="SAM" id="MobiDB-lite"/>
    </source>
</evidence>
<evidence type="ECO:0000313" key="10">
    <source>
        <dbReference type="RefSeq" id="XP_016766426.1"/>
    </source>
</evidence>
<dbReference type="InterPro" id="IPR027329">
    <property type="entry name" value="TPX2_C"/>
</dbReference>
<organism evidence="8">
    <name type="scientific">Apis mellifera</name>
    <name type="common">Honeybee</name>
    <dbReference type="NCBI Taxonomy" id="7460"/>
    <lineage>
        <taxon>Eukaryota</taxon>
        <taxon>Metazoa</taxon>
        <taxon>Ecdysozoa</taxon>
        <taxon>Arthropoda</taxon>
        <taxon>Hexapoda</taxon>
        <taxon>Insecta</taxon>
        <taxon>Pterygota</taxon>
        <taxon>Neoptera</taxon>
        <taxon>Endopterygota</taxon>
        <taxon>Hymenoptera</taxon>
        <taxon>Apocrita</taxon>
        <taxon>Aculeata</taxon>
        <taxon>Apoidea</taxon>
        <taxon>Anthophila</taxon>
        <taxon>Apidae</taxon>
        <taxon>Apis</taxon>
    </lineage>
</organism>
<evidence type="ECO:0000313" key="9">
    <source>
        <dbReference type="Proteomes" id="UP000005203"/>
    </source>
</evidence>
<sequence>MRQPRFITANKHCRADSEIDHGSIMHAPTKLMNIKYGQAITPVTYSKNTIKVPPRKLWQKENVKPECQDDDWHKNKNSKKDEKWDAIQSPQFVDFSNLPDIGDSFFNRVTVVVSTPNPNLANEKLPNTITEDDSLITSLKNFSLSETQNETVYENPLYVNQKEKQKEEYVVHDVSINQVYENPLYVNQQEKEKEEYVVHNVSNKQESNVKTEICNKVQKSQNVKVHPFSFDLRSKNMQKQKEEQKQKHIKKILEEEKKIKIFHANPIPKFIKNRIKIEPISNNKNEKNQKVNVPNKQIKKNTELWKKPPFTPCLSKKKLEPPKIGPLHSEIRAIERKRFDEIIKEKQRQKDLQKQMEIAAKKKQEEEEIAQLRKQIVHKAQPIRRYKIELPKVEKRPLTDPISPILLKRRRRV</sequence>
<keyword evidence="4" id="KW-0206">Cytoskeleton</keyword>
<feature type="coiled-coil region" evidence="5">
    <location>
        <begin position="342"/>
        <end position="375"/>
    </location>
</feature>
<feature type="domain" description="TPX2 C-terminal" evidence="7">
    <location>
        <begin position="327"/>
        <end position="399"/>
    </location>
</feature>
<accession>A0A7M7IJQ8</accession>
<dbReference type="EnsemblMetazoa" id="XM_016910937">
    <property type="protein sequence ID" value="XP_016766426"/>
    <property type="gene ID" value="LOC100579058"/>
</dbReference>
<dbReference type="OrthoDB" id="1684416at2759"/>
<comment type="similarity">
    <text evidence="2">Belongs to the TPX2 family.</text>
</comment>
<feature type="region of interest" description="Disordered" evidence="6">
    <location>
        <begin position="62"/>
        <end position="83"/>
    </location>
</feature>
<proteinExistence type="inferred from homology"/>
<reference evidence="10" key="2">
    <citation type="submission" date="2025-04" db="UniProtKB">
        <authorList>
            <consortium name="RefSeq"/>
        </authorList>
    </citation>
    <scope>IDENTIFICATION</scope>
    <source>
        <strain evidence="10">DH4</strain>
        <tissue evidence="10">Whole body</tissue>
    </source>
</reference>
<dbReference type="GeneID" id="100579058"/>
<gene>
    <name evidence="8" type="primary">100579058</name>
    <name evidence="10" type="synonym">LOC100579058</name>
</gene>
<dbReference type="AlphaFoldDB" id="A0A7M7IJQ8"/>
<dbReference type="GO" id="GO:0005856">
    <property type="term" value="C:cytoskeleton"/>
    <property type="evidence" value="ECO:0007669"/>
    <property type="project" value="UniProtKB-SubCell"/>
</dbReference>
<keyword evidence="9" id="KW-1185">Reference proteome</keyword>
<reference evidence="8" key="1">
    <citation type="submission" date="2021-01" db="UniProtKB">
        <authorList>
            <consortium name="EnsemblMetazoa"/>
        </authorList>
    </citation>
    <scope>IDENTIFICATION</scope>
    <source>
        <strain evidence="8">DH4</strain>
    </source>
</reference>
<evidence type="ECO:0000259" key="7">
    <source>
        <dbReference type="Pfam" id="PF06886"/>
    </source>
</evidence>
<dbReference type="RefSeq" id="XP_016766426.1">
    <property type="nucleotide sequence ID" value="XM_016910937.2"/>
</dbReference>
<dbReference type="Proteomes" id="UP000005203">
    <property type="component" value="Linkage group LG2"/>
</dbReference>